<gene>
    <name evidence="1" type="ORF">WMO39_01510</name>
</gene>
<organism evidence="1 2">
    <name type="scientific">Ruminococcoides intestinale</name>
    <dbReference type="NCBI Taxonomy" id="3133162"/>
    <lineage>
        <taxon>Bacteria</taxon>
        <taxon>Bacillati</taxon>
        <taxon>Bacillota</taxon>
        <taxon>Clostridia</taxon>
        <taxon>Eubacteriales</taxon>
        <taxon>Oscillospiraceae</taxon>
        <taxon>Ruminococcoides</taxon>
    </lineage>
</organism>
<dbReference type="InterPro" id="IPR013321">
    <property type="entry name" value="Arc_rbn_hlx_hlx"/>
</dbReference>
<dbReference type="Gene3D" id="1.10.1220.10">
    <property type="entry name" value="Met repressor-like"/>
    <property type="match status" value="1"/>
</dbReference>
<evidence type="ECO:0000313" key="2">
    <source>
        <dbReference type="Proteomes" id="UP001490816"/>
    </source>
</evidence>
<dbReference type="SUPFAM" id="SSF47598">
    <property type="entry name" value="Ribbon-helix-helix"/>
    <property type="match status" value="1"/>
</dbReference>
<proteinExistence type="predicted"/>
<comment type="caution">
    <text evidence="1">The sequence shown here is derived from an EMBL/GenBank/DDBJ whole genome shotgun (WGS) entry which is preliminary data.</text>
</comment>
<sequence length="65" mass="7276">MAENKNSSARIEANNRYNAKAYDRINVAVPKGRKDIIKAHAEKNGESVNGFVNRAINETMQRDGE</sequence>
<reference evidence="1 2" key="1">
    <citation type="submission" date="2024-03" db="EMBL/GenBank/DDBJ databases">
        <title>Human intestinal bacterial collection.</title>
        <authorList>
            <person name="Pauvert C."/>
            <person name="Hitch T.C.A."/>
            <person name="Clavel T."/>
        </authorList>
    </citation>
    <scope>NUCLEOTIDE SEQUENCE [LARGE SCALE GENOMIC DNA]</scope>
    <source>
        <strain evidence="1 2">CLA-JM-H38</strain>
    </source>
</reference>
<evidence type="ECO:0000313" key="1">
    <source>
        <dbReference type="EMBL" id="MEQ2469012.1"/>
    </source>
</evidence>
<dbReference type="InterPro" id="IPR010985">
    <property type="entry name" value="Ribbon_hlx_hlx"/>
</dbReference>
<evidence type="ECO:0008006" key="3">
    <source>
        <dbReference type="Google" id="ProtNLM"/>
    </source>
</evidence>
<accession>A0ABV1F6P5</accession>
<dbReference type="Proteomes" id="UP001490816">
    <property type="component" value="Unassembled WGS sequence"/>
</dbReference>
<protein>
    <recommendedName>
        <fullName evidence="3">Arc-like DNA binding domain-containing protein</fullName>
    </recommendedName>
</protein>
<keyword evidence="2" id="KW-1185">Reference proteome</keyword>
<name>A0ABV1F6P5_9FIRM</name>
<dbReference type="RefSeq" id="WP_117950404.1">
    <property type="nucleotide sequence ID" value="NZ_JBBMEZ010000003.1"/>
</dbReference>
<dbReference type="EMBL" id="JBBMEZ010000003">
    <property type="protein sequence ID" value="MEQ2469012.1"/>
    <property type="molecule type" value="Genomic_DNA"/>
</dbReference>